<dbReference type="Pfam" id="PF07813">
    <property type="entry name" value="LTXXQ"/>
    <property type="match status" value="1"/>
</dbReference>
<name>A0ABT9HXU3_9GAMM</name>
<reference evidence="7 8" key="1">
    <citation type="submission" date="2022-11" db="EMBL/GenBank/DDBJ databases">
        <title>Viruses from the air-sea interface of a natural surface slick.</title>
        <authorList>
            <person name="Rahlff J."/>
            <person name="Holmfeldt K."/>
        </authorList>
    </citation>
    <scope>NUCLEOTIDE SEQUENCE [LARGE SCALE GENOMIC DNA]</scope>
    <source>
        <strain evidence="7 8">SMS4</strain>
    </source>
</reference>
<gene>
    <name evidence="7" type="ORF">ORJ04_08325</name>
</gene>
<organism evidence="7 8">
    <name type="scientific">Rheinheimera baltica</name>
    <dbReference type="NCBI Taxonomy" id="67576"/>
    <lineage>
        <taxon>Bacteria</taxon>
        <taxon>Pseudomonadati</taxon>
        <taxon>Pseudomonadota</taxon>
        <taxon>Gammaproteobacteria</taxon>
        <taxon>Chromatiales</taxon>
        <taxon>Chromatiaceae</taxon>
        <taxon>Rheinheimera</taxon>
    </lineage>
</organism>
<sequence>MKVSKLICAVSLIVATTLSGAALAHEHKGGRHDAQPHVSLKHMLSGVELTDSQREQIKQLLQQHRQEVKPQQQELAAHQALQRLLLEEQYDELAARELLQQLQQQQVEKRLATFKLQHQIVQLLTEEQQEQLKQKQIRRQNKTQRQHETS</sequence>
<comment type="subcellular location">
    <subcellularLocation>
        <location evidence="1">Periplasm</location>
    </subcellularLocation>
</comment>
<evidence type="ECO:0000256" key="1">
    <source>
        <dbReference type="ARBA" id="ARBA00004418"/>
    </source>
</evidence>
<dbReference type="InterPro" id="IPR052211">
    <property type="entry name" value="Cpx_auxiliary_protein"/>
</dbReference>
<dbReference type="InterPro" id="IPR012899">
    <property type="entry name" value="LTXXQ"/>
</dbReference>
<evidence type="ECO:0000256" key="3">
    <source>
        <dbReference type="ARBA" id="ARBA00022729"/>
    </source>
</evidence>
<evidence type="ECO:0000256" key="4">
    <source>
        <dbReference type="ARBA" id="ARBA00022764"/>
    </source>
</evidence>
<evidence type="ECO:0000313" key="8">
    <source>
        <dbReference type="Proteomes" id="UP001231109"/>
    </source>
</evidence>
<keyword evidence="3 6" id="KW-0732">Signal</keyword>
<keyword evidence="8" id="KW-1185">Reference proteome</keyword>
<dbReference type="EMBL" id="JAPJDZ010000016">
    <property type="protein sequence ID" value="MDP5135950.1"/>
    <property type="molecule type" value="Genomic_DNA"/>
</dbReference>
<protein>
    <submittedName>
        <fullName evidence="7">Spy/CpxP family protein refolding chaperone</fullName>
    </submittedName>
</protein>
<accession>A0ABT9HXU3</accession>
<keyword evidence="4" id="KW-0574">Periplasm</keyword>
<evidence type="ECO:0000256" key="2">
    <source>
        <dbReference type="ARBA" id="ARBA00008441"/>
    </source>
</evidence>
<dbReference type="Gene3D" id="1.20.120.1490">
    <property type="match status" value="1"/>
</dbReference>
<dbReference type="PANTHER" id="PTHR38102:SF1">
    <property type="entry name" value="PERIPLASMIC CHAPERONE SPY"/>
    <property type="match status" value="1"/>
</dbReference>
<evidence type="ECO:0000313" key="7">
    <source>
        <dbReference type="EMBL" id="MDP5135950.1"/>
    </source>
</evidence>
<dbReference type="Proteomes" id="UP001231109">
    <property type="component" value="Unassembled WGS sequence"/>
</dbReference>
<feature type="chain" id="PRO_5045449184" evidence="6">
    <location>
        <begin position="25"/>
        <end position="150"/>
    </location>
</feature>
<comment type="caution">
    <text evidence="7">The sequence shown here is derived from an EMBL/GenBank/DDBJ whole genome shotgun (WGS) entry which is preliminary data.</text>
</comment>
<feature type="signal peptide" evidence="6">
    <location>
        <begin position="1"/>
        <end position="24"/>
    </location>
</feature>
<evidence type="ECO:0000256" key="5">
    <source>
        <dbReference type="SAM" id="Coils"/>
    </source>
</evidence>
<proteinExistence type="inferred from homology"/>
<dbReference type="RefSeq" id="WP_051219741.1">
    <property type="nucleotide sequence ID" value="NZ_JAPJDZ010000016.1"/>
</dbReference>
<dbReference type="PIRSF" id="PIRSF034445">
    <property type="entry name" value="CpxP_Spy"/>
    <property type="match status" value="1"/>
</dbReference>
<feature type="coiled-coil region" evidence="5">
    <location>
        <begin position="47"/>
        <end position="74"/>
    </location>
</feature>
<dbReference type="PANTHER" id="PTHR38102">
    <property type="entry name" value="PERIPLASMIC CHAPERONE SPY"/>
    <property type="match status" value="1"/>
</dbReference>
<keyword evidence="5" id="KW-0175">Coiled coil</keyword>
<evidence type="ECO:0000256" key="6">
    <source>
        <dbReference type="SAM" id="SignalP"/>
    </source>
</evidence>
<comment type="similarity">
    <text evidence="2">Belongs to the CpxP/Spy family.</text>
</comment>